<evidence type="ECO:0000256" key="1">
    <source>
        <dbReference type="ARBA" id="ARBA00022670"/>
    </source>
</evidence>
<proteinExistence type="predicted"/>
<dbReference type="InterPro" id="IPR001405">
    <property type="entry name" value="UPF0758"/>
</dbReference>
<keyword evidence="4" id="KW-0862">Zinc</keyword>
<evidence type="ECO:0000313" key="8">
    <source>
        <dbReference type="Proteomes" id="UP000278775"/>
    </source>
</evidence>
<dbReference type="GO" id="GO:0008237">
    <property type="term" value="F:metallopeptidase activity"/>
    <property type="evidence" value="ECO:0007669"/>
    <property type="project" value="UniProtKB-KW"/>
</dbReference>
<feature type="domain" description="MPN" evidence="6">
    <location>
        <begin position="22"/>
        <end position="147"/>
    </location>
</feature>
<dbReference type="Gene3D" id="3.40.140.10">
    <property type="entry name" value="Cytidine Deaminase, domain 2"/>
    <property type="match status" value="1"/>
</dbReference>
<dbReference type="RefSeq" id="WP_122636957.1">
    <property type="nucleotide sequence ID" value="NZ_QWIU01000002.1"/>
</dbReference>
<dbReference type="PANTHER" id="PTHR30471">
    <property type="entry name" value="DNA REPAIR PROTEIN RADC"/>
    <property type="match status" value="1"/>
</dbReference>
<dbReference type="PANTHER" id="PTHR30471:SF3">
    <property type="entry name" value="UPF0758 PROTEIN YEES-RELATED"/>
    <property type="match status" value="1"/>
</dbReference>
<comment type="caution">
    <text evidence="7">The sequence shown here is derived from an EMBL/GenBank/DDBJ whole genome shotgun (WGS) entry which is preliminary data.</text>
</comment>
<evidence type="ECO:0000256" key="3">
    <source>
        <dbReference type="ARBA" id="ARBA00022801"/>
    </source>
</evidence>
<evidence type="ECO:0000259" key="6">
    <source>
        <dbReference type="PROSITE" id="PS50249"/>
    </source>
</evidence>
<dbReference type="PROSITE" id="PS50249">
    <property type="entry name" value="MPN"/>
    <property type="match status" value="1"/>
</dbReference>
<dbReference type="EMBL" id="QWIU01000002">
    <property type="protein sequence ID" value="RNA62926.1"/>
    <property type="molecule type" value="Genomic_DNA"/>
</dbReference>
<reference evidence="7 8" key="1">
    <citation type="submission" date="2018-08" db="EMBL/GenBank/DDBJ databases">
        <title>Chryseobacterium nematophagum: a novel matrix digesting pathogen of nematodes.</title>
        <authorList>
            <person name="Page A."/>
            <person name="Roberts M."/>
            <person name="Felix M.-A."/>
            <person name="Weir W."/>
        </authorList>
    </citation>
    <scope>NUCLEOTIDE SEQUENCE [LARGE SCALE GENOMIC DNA]</scope>
    <source>
        <strain evidence="7 8">JUb129</strain>
    </source>
</reference>
<evidence type="ECO:0000256" key="4">
    <source>
        <dbReference type="ARBA" id="ARBA00022833"/>
    </source>
</evidence>
<dbReference type="InterPro" id="IPR037518">
    <property type="entry name" value="MPN"/>
</dbReference>
<keyword evidence="1" id="KW-0645">Protease</keyword>
<sequence length="147" mass="16514">MKYNIVNEIKLIYARKGNAEKKVLNSQDATDIFREHFDADQIDYRESFYSMYMNQANKVLGIQKISESGITSSLVDIRIIMQGALLCNAVSFIIAHNHPSGNLTPSREDIGITQKIKEAAQLLNINLLDHCIITSTDSFSFSDEGIL</sequence>
<keyword evidence="2" id="KW-0479">Metal-binding</keyword>
<accession>A0A3M7TIT6</accession>
<dbReference type="GO" id="GO:0006508">
    <property type="term" value="P:proteolysis"/>
    <property type="evidence" value="ECO:0007669"/>
    <property type="project" value="UniProtKB-KW"/>
</dbReference>
<dbReference type="CDD" id="cd08071">
    <property type="entry name" value="MPN_DUF2466"/>
    <property type="match status" value="1"/>
</dbReference>
<dbReference type="AlphaFoldDB" id="A0A3M7TIT6"/>
<dbReference type="InterPro" id="IPR025657">
    <property type="entry name" value="RadC_JAB"/>
</dbReference>
<keyword evidence="3" id="KW-0378">Hydrolase</keyword>
<name>A0A3M7TIT6_9FLAO</name>
<dbReference type="InterPro" id="IPR020891">
    <property type="entry name" value="UPF0758_CS"/>
</dbReference>
<dbReference type="OrthoDB" id="9804482at2"/>
<dbReference type="PROSITE" id="PS01302">
    <property type="entry name" value="UPF0758"/>
    <property type="match status" value="1"/>
</dbReference>
<evidence type="ECO:0000313" key="7">
    <source>
        <dbReference type="EMBL" id="RNA62926.1"/>
    </source>
</evidence>
<protein>
    <submittedName>
        <fullName evidence="7">DNA repair protein</fullName>
    </submittedName>
</protein>
<organism evidence="7 8">
    <name type="scientific">Chryseobacterium nematophagum</name>
    <dbReference type="NCBI Taxonomy" id="2305228"/>
    <lineage>
        <taxon>Bacteria</taxon>
        <taxon>Pseudomonadati</taxon>
        <taxon>Bacteroidota</taxon>
        <taxon>Flavobacteriia</taxon>
        <taxon>Flavobacteriales</taxon>
        <taxon>Weeksellaceae</taxon>
        <taxon>Chryseobacterium group</taxon>
        <taxon>Chryseobacterium</taxon>
    </lineage>
</organism>
<dbReference type="GO" id="GO:0046872">
    <property type="term" value="F:metal ion binding"/>
    <property type="evidence" value="ECO:0007669"/>
    <property type="project" value="UniProtKB-KW"/>
</dbReference>
<evidence type="ECO:0000256" key="2">
    <source>
        <dbReference type="ARBA" id="ARBA00022723"/>
    </source>
</evidence>
<keyword evidence="5" id="KW-0482">Metalloprotease</keyword>
<gene>
    <name evidence="7" type="ORF">D1631_13785</name>
</gene>
<dbReference type="Pfam" id="PF04002">
    <property type="entry name" value="RadC"/>
    <property type="match status" value="1"/>
</dbReference>
<evidence type="ECO:0000256" key="5">
    <source>
        <dbReference type="ARBA" id="ARBA00023049"/>
    </source>
</evidence>
<dbReference type="Proteomes" id="UP000278775">
    <property type="component" value="Unassembled WGS sequence"/>
</dbReference>